<dbReference type="Proteomes" id="UP000077667">
    <property type="component" value="Chromosome"/>
</dbReference>
<proteinExistence type="predicted"/>
<dbReference type="AlphaFoldDB" id="A0A1A9I5I2"/>
<dbReference type="EMBL" id="CP015772">
    <property type="protein sequence ID" value="ANH82928.1"/>
    <property type="molecule type" value="Genomic_DNA"/>
</dbReference>
<reference evidence="1 2" key="1">
    <citation type="submission" date="2016-05" db="EMBL/GenBank/DDBJ databases">
        <title>Niabella ginsenosidivorans BS26 whole genome sequencing.</title>
        <authorList>
            <person name="Im W.T."/>
            <person name="Siddiqi M.Z."/>
        </authorList>
    </citation>
    <scope>NUCLEOTIDE SEQUENCE [LARGE SCALE GENOMIC DNA]</scope>
    <source>
        <strain evidence="1 2">BS26</strain>
    </source>
</reference>
<protein>
    <submittedName>
        <fullName evidence="1">Uncharacterized protein</fullName>
    </submittedName>
</protein>
<organism evidence="1 2">
    <name type="scientific">Niabella ginsenosidivorans</name>
    <dbReference type="NCBI Taxonomy" id="1176587"/>
    <lineage>
        <taxon>Bacteria</taxon>
        <taxon>Pseudomonadati</taxon>
        <taxon>Bacteroidota</taxon>
        <taxon>Chitinophagia</taxon>
        <taxon>Chitinophagales</taxon>
        <taxon>Chitinophagaceae</taxon>
        <taxon>Niabella</taxon>
    </lineage>
</organism>
<dbReference type="KEGG" id="nia:A8C56_19785"/>
<accession>A0A1A9I5I2</accession>
<evidence type="ECO:0000313" key="1">
    <source>
        <dbReference type="EMBL" id="ANH82928.1"/>
    </source>
</evidence>
<keyword evidence="2" id="KW-1185">Reference proteome</keyword>
<sequence>MNDYSRDIIFLLKEESFTKEYLKQEMQLVHKIVASIDNDASFCRAHELVKRNRITSKRRTIVNAINRSRLKPFYFLINKN</sequence>
<evidence type="ECO:0000313" key="2">
    <source>
        <dbReference type="Proteomes" id="UP000077667"/>
    </source>
</evidence>
<gene>
    <name evidence="1" type="ORF">A8C56_19785</name>
</gene>
<name>A0A1A9I5I2_9BACT</name>